<evidence type="ECO:0000313" key="3">
    <source>
        <dbReference type="Proteomes" id="UP001232148"/>
    </source>
</evidence>
<name>A0AAD9HMY1_9PEZI</name>
<gene>
    <name evidence="2" type="ORF">LX32DRAFT_283725</name>
</gene>
<evidence type="ECO:0000313" key="2">
    <source>
        <dbReference type="EMBL" id="KAK2031247.1"/>
    </source>
</evidence>
<keyword evidence="1" id="KW-1133">Transmembrane helix</keyword>
<protein>
    <submittedName>
        <fullName evidence="2">Uncharacterized protein</fullName>
    </submittedName>
</protein>
<proteinExistence type="predicted"/>
<dbReference type="EMBL" id="MU842842">
    <property type="protein sequence ID" value="KAK2031247.1"/>
    <property type="molecule type" value="Genomic_DNA"/>
</dbReference>
<dbReference type="AlphaFoldDB" id="A0AAD9HMY1"/>
<keyword evidence="3" id="KW-1185">Reference proteome</keyword>
<feature type="transmembrane region" description="Helical" evidence="1">
    <location>
        <begin position="6"/>
        <end position="27"/>
    </location>
</feature>
<dbReference type="Proteomes" id="UP001232148">
    <property type="component" value="Unassembled WGS sequence"/>
</dbReference>
<reference evidence="2" key="1">
    <citation type="submission" date="2021-06" db="EMBL/GenBank/DDBJ databases">
        <title>Comparative genomics, transcriptomics and evolutionary studies reveal genomic signatures of adaptation to plant cell wall in hemibiotrophic fungi.</title>
        <authorList>
            <consortium name="DOE Joint Genome Institute"/>
            <person name="Baroncelli R."/>
            <person name="Diaz J.F."/>
            <person name="Benocci T."/>
            <person name="Peng M."/>
            <person name="Battaglia E."/>
            <person name="Haridas S."/>
            <person name="Andreopoulos W."/>
            <person name="Labutti K."/>
            <person name="Pangilinan J."/>
            <person name="Floch G.L."/>
            <person name="Makela M.R."/>
            <person name="Henrissat B."/>
            <person name="Grigoriev I.V."/>
            <person name="Crouch J.A."/>
            <person name="De Vries R.P."/>
            <person name="Sukno S.A."/>
            <person name="Thon M.R."/>
        </authorList>
    </citation>
    <scope>NUCLEOTIDE SEQUENCE</scope>
    <source>
        <strain evidence="2">MAFF235873</strain>
    </source>
</reference>
<organism evidence="2 3">
    <name type="scientific">Colletotrichum zoysiae</name>
    <dbReference type="NCBI Taxonomy" id="1216348"/>
    <lineage>
        <taxon>Eukaryota</taxon>
        <taxon>Fungi</taxon>
        <taxon>Dikarya</taxon>
        <taxon>Ascomycota</taxon>
        <taxon>Pezizomycotina</taxon>
        <taxon>Sordariomycetes</taxon>
        <taxon>Hypocreomycetidae</taxon>
        <taxon>Glomerellales</taxon>
        <taxon>Glomerellaceae</taxon>
        <taxon>Colletotrichum</taxon>
        <taxon>Colletotrichum graminicola species complex</taxon>
    </lineage>
</organism>
<keyword evidence="1" id="KW-0812">Transmembrane</keyword>
<evidence type="ECO:0000256" key="1">
    <source>
        <dbReference type="SAM" id="Phobius"/>
    </source>
</evidence>
<accession>A0AAD9HMY1</accession>
<comment type="caution">
    <text evidence="2">The sequence shown here is derived from an EMBL/GenBank/DDBJ whole genome shotgun (WGS) entry which is preliminary data.</text>
</comment>
<keyword evidence="1" id="KW-0472">Membrane</keyword>
<sequence length="142" mass="15055">MVWSGLVWSGLVWFGLLCSAMLCYAMLAPVQLVSSRGGATNLDCFFVTCWRHKKEEDEEGVVDDDDIGLGPLSARAVEDSLEAGKVPKSSLSSANQPRITPVSAETAAAAAAAAVTTTTTTTTTEGAQHDLKLSLTYPFMCH</sequence>